<name>A0AAW3ZDA8_9GAMM</name>
<evidence type="ECO:0000313" key="2">
    <source>
        <dbReference type="Proteomes" id="UP000613768"/>
    </source>
</evidence>
<organism evidence="1 2">
    <name type="scientific">Pseudomarimonas arenosa</name>
    <dbReference type="NCBI Taxonomy" id="2774145"/>
    <lineage>
        <taxon>Bacteria</taxon>
        <taxon>Pseudomonadati</taxon>
        <taxon>Pseudomonadota</taxon>
        <taxon>Gammaproteobacteria</taxon>
        <taxon>Lysobacterales</taxon>
        <taxon>Lysobacteraceae</taxon>
        <taxon>Pseudomarimonas</taxon>
    </lineage>
</organism>
<reference evidence="1 2" key="1">
    <citation type="submission" date="2020-09" db="EMBL/GenBank/DDBJ databases">
        <title>Pseudoxanthomonas sp. CAU 1598 isolated from sand of Yaerae Beach.</title>
        <authorList>
            <person name="Kim W."/>
        </authorList>
    </citation>
    <scope>NUCLEOTIDE SEQUENCE [LARGE SCALE GENOMIC DNA]</scope>
    <source>
        <strain evidence="1 2">CAU 1598</strain>
    </source>
</reference>
<proteinExistence type="predicted"/>
<dbReference type="AlphaFoldDB" id="A0AAW3ZDA8"/>
<comment type="caution">
    <text evidence="1">The sequence shown here is derived from an EMBL/GenBank/DDBJ whole genome shotgun (WGS) entry which is preliminary data.</text>
</comment>
<dbReference type="Proteomes" id="UP000613768">
    <property type="component" value="Unassembled WGS sequence"/>
</dbReference>
<dbReference type="RefSeq" id="WP_192027605.1">
    <property type="nucleotide sequence ID" value="NZ_JACYTR010000001.1"/>
</dbReference>
<evidence type="ECO:0000313" key="1">
    <source>
        <dbReference type="EMBL" id="MBD8524263.1"/>
    </source>
</evidence>
<dbReference type="EMBL" id="JACYTR010000001">
    <property type="protein sequence ID" value="MBD8524263.1"/>
    <property type="molecule type" value="Genomic_DNA"/>
</dbReference>
<keyword evidence="2" id="KW-1185">Reference proteome</keyword>
<protein>
    <submittedName>
        <fullName evidence="1">Uncharacterized protein</fullName>
    </submittedName>
</protein>
<accession>A0AAW3ZDA8</accession>
<sequence length="64" mass="7237">MRIGLVMRHARVEGGCLIHACGRWQRAAEQQAEAEQAVEQALDHRSRVYRDRLLGRLLRLGSAA</sequence>
<gene>
    <name evidence="1" type="ORF">IFO71_00770</name>
</gene>